<dbReference type="CDD" id="cd00586">
    <property type="entry name" value="4HBT"/>
    <property type="match status" value="1"/>
</dbReference>
<gene>
    <name evidence="3" type="ORF">OP10G_2256</name>
</gene>
<dbReference type="GO" id="GO:0047617">
    <property type="term" value="F:fatty acyl-CoA hydrolase activity"/>
    <property type="evidence" value="ECO:0007669"/>
    <property type="project" value="TreeGrafter"/>
</dbReference>
<dbReference type="SUPFAM" id="SSF54637">
    <property type="entry name" value="Thioesterase/thiol ester dehydrase-isomerase"/>
    <property type="match status" value="1"/>
</dbReference>
<dbReference type="STRING" id="661478.OP10G_2256"/>
<dbReference type="eggNOG" id="COG0824">
    <property type="taxonomic scope" value="Bacteria"/>
</dbReference>
<dbReference type="EMBL" id="CP007139">
    <property type="protein sequence ID" value="AIE85624.1"/>
    <property type="molecule type" value="Genomic_DNA"/>
</dbReference>
<dbReference type="RefSeq" id="WP_052547702.1">
    <property type="nucleotide sequence ID" value="NZ_CP007139.1"/>
</dbReference>
<dbReference type="HOGENOM" id="CLU_101141_3_3_0"/>
<comment type="similarity">
    <text evidence="1">Belongs to the 4-hydroxybenzoyl-CoA thioesterase family.</text>
</comment>
<protein>
    <submittedName>
        <fullName evidence="3">4-hydroxybenzoyl-CoA thioesterase</fullName>
    </submittedName>
</protein>
<reference evidence="3 4" key="1">
    <citation type="journal article" date="2014" name="PLoS ONE">
        <title>The first complete genome sequence of the class fimbriimonadia in the phylum armatimonadetes.</title>
        <authorList>
            <person name="Hu Z.Y."/>
            <person name="Wang Y.Z."/>
            <person name="Im W.T."/>
            <person name="Wang S.Y."/>
            <person name="Zhao G.P."/>
            <person name="Zheng H.J."/>
            <person name="Quan Z.X."/>
        </authorList>
    </citation>
    <scope>NUCLEOTIDE SEQUENCE [LARGE SCALE GENOMIC DNA]</scope>
    <source>
        <strain evidence="3">Gsoil 348</strain>
    </source>
</reference>
<keyword evidence="2" id="KW-0378">Hydrolase</keyword>
<dbReference type="PIRSF" id="PIRSF003230">
    <property type="entry name" value="YbgC"/>
    <property type="match status" value="1"/>
</dbReference>
<evidence type="ECO:0000313" key="4">
    <source>
        <dbReference type="Proteomes" id="UP000027982"/>
    </source>
</evidence>
<dbReference type="Gene3D" id="3.10.129.10">
    <property type="entry name" value="Hotdog Thioesterase"/>
    <property type="match status" value="1"/>
</dbReference>
<dbReference type="Pfam" id="PF13279">
    <property type="entry name" value="4HBT_2"/>
    <property type="match status" value="1"/>
</dbReference>
<proteinExistence type="inferred from homology"/>
<accession>A0A068NVL9</accession>
<dbReference type="InterPro" id="IPR006684">
    <property type="entry name" value="YbgC/YbaW"/>
</dbReference>
<dbReference type="InterPro" id="IPR029069">
    <property type="entry name" value="HotDog_dom_sf"/>
</dbReference>
<dbReference type="NCBIfam" id="TIGR00051">
    <property type="entry name" value="YbgC/FadM family acyl-CoA thioesterase"/>
    <property type="match status" value="1"/>
</dbReference>
<dbReference type="Proteomes" id="UP000027982">
    <property type="component" value="Chromosome"/>
</dbReference>
<evidence type="ECO:0000256" key="1">
    <source>
        <dbReference type="ARBA" id="ARBA00005953"/>
    </source>
</evidence>
<keyword evidence="4" id="KW-1185">Reference proteome</keyword>
<evidence type="ECO:0000313" key="3">
    <source>
        <dbReference type="EMBL" id="AIE85624.1"/>
    </source>
</evidence>
<dbReference type="KEGG" id="fgi:OP10G_2256"/>
<dbReference type="PANTHER" id="PTHR31793">
    <property type="entry name" value="4-HYDROXYBENZOYL-COA THIOESTERASE FAMILY MEMBER"/>
    <property type="match status" value="1"/>
</dbReference>
<dbReference type="OrthoDB" id="9800856at2"/>
<sequence>MPTITEERIRVRYGETDQMGHAYYANYFYWFEQARGAWCRERGFSYRELEELGFFLPVVEAHAEYKGEVHYDDWIVVRVWVSEMRRASMRFDYEVVNESTGKTTTTGHTWHVLMGTSRRAVTMPPEIRDMISRDPADHQTKP</sequence>
<dbReference type="InterPro" id="IPR050563">
    <property type="entry name" value="4-hydroxybenzoyl-CoA_TE"/>
</dbReference>
<organism evidence="3 4">
    <name type="scientific">Fimbriimonas ginsengisoli Gsoil 348</name>
    <dbReference type="NCBI Taxonomy" id="661478"/>
    <lineage>
        <taxon>Bacteria</taxon>
        <taxon>Bacillati</taxon>
        <taxon>Armatimonadota</taxon>
        <taxon>Fimbriimonadia</taxon>
        <taxon>Fimbriimonadales</taxon>
        <taxon>Fimbriimonadaceae</taxon>
        <taxon>Fimbriimonas</taxon>
    </lineage>
</organism>
<evidence type="ECO:0000256" key="2">
    <source>
        <dbReference type="ARBA" id="ARBA00022801"/>
    </source>
</evidence>
<dbReference type="AlphaFoldDB" id="A0A068NVL9"/>
<name>A0A068NVL9_FIMGI</name>
<dbReference type="PANTHER" id="PTHR31793:SF27">
    <property type="entry name" value="NOVEL THIOESTERASE SUPERFAMILY DOMAIN AND SAPOSIN A-TYPE DOMAIN CONTAINING PROTEIN (0610012H03RIK)"/>
    <property type="match status" value="1"/>
</dbReference>